<dbReference type="Proteomes" id="UP000185434">
    <property type="component" value="Chromosome"/>
</dbReference>
<dbReference type="KEGG" id="cfk:CFRA_01135"/>
<dbReference type="RefSeq" id="WP_075663094.1">
    <property type="nucleotide sequence ID" value="NZ_CP009247.1"/>
</dbReference>
<keyword evidence="3" id="KW-1185">Reference proteome</keyword>
<evidence type="ECO:0000256" key="1">
    <source>
        <dbReference type="SAM" id="Phobius"/>
    </source>
</evidence>
<proteinExistence type="predicted"/>
<reference evidence="2 3" key="1">
    <citation type="submission" date="2014-08" db="EMBL/GenBank/DDBJ databases">
        <title>Complete genome sequence of Corynebacterium frankenforstense ST18(T) (=DSM 45800(T)), isolated from raw cow milk.</title>
        <authorList>
            <person name="Ruckert C."/>
            <person name="Albersmeier A."/>
            <person name="Winkler A."/>
            <person name="Lipski A."/>
            <person name="Kalinowski J."/>
        </authorList>
    </citation>
    <scope>NUCLEOTIDE SEQUENCE [LARGE SCALE GENOMIC DNA]</scope>
    <source>
        <strain evidence="2 3">ST18</strain>
    </source>
</reference>
<organism evidence="2 3">
    <name type="scientific">Corynebacterium frankenforstense DSM 45800</name>
    <dbReference type="NCBI Taxonomy" id="1437875"/>
    <lineage>
        <taxon>Bacteria</taxon>
        <taxon>Bacillati</taxon>
        <taxon>Actinomycetota</taxon>
        <taxon>Actinomycetes</taxon>
        <taxon>Mycobacteriales</taxon>
        <taxon>Corynebacteriaceae</taxon>
        <taxon>Corynebacterium</taxon>
    </lineage>
</organism>
<evidence type="ECO:0000313" key="3">
    <source>
        <dbReference type="Proteomes" id="UP000185434"/>
    </source>
</evidence>
<dbReference type="EMBL" id="CP009247">
    <property type="protein sequence ID" value="APT88123.1"/>
    <property type="molecule type" value="Genomic_DNA"/>
</dbReference>
<dbReference type="OrthoDB" id="4427000at2"/>
<evidence type="ECO:0000313" key="2">
    <source>
        <dbReference type="EMBL" id="APT88123.1"/>
    </source>
</evidence>
<protein>
    <submittedName>
        <fullName evidence="2">Cation:proton antiporter</fullName>
    </submittedName>
</protein>
<sequence length="90" mass="9651">MSAFSVVLLVCGVVCALALLSALVLILVTRDVLSRAVLADMVFYSMLAIFLIWTFANQTSIAYEIAILAALAGGVLPTLSMSRMISRGRR</sequence>
<keyword evidence="1" id="KW-0472">Membrane</keyword>
<dbReference type="AlphaFoldDB" id="A0A1L7CQK4"/>
<keyword evidence="1" id="KW-1133">Transmembrane helix</keyword>
<feature type="transmembrane region" description="Helical" evidence="1">
    <location>
        <begin position="36"/>
        <end position="55"/>
    </location>
</feature>
<keyword evidence="1" id="KW-0812">Transmembrane</keyword>
<accession>A0A1L7CQK4</accession>
<feature type="transmembrane region" description="Helical" evidence="1">
    <location>
        <begin position="61"/>
        <end position="80"/>
    </location>
</feature>
<name>A0A1L7CQK4_9CORY</name>
<gene>
    <name evidence="2" type="ORF">CFRA_01135</name>
</gene>
<feature type="transmembrane region" description="Helical" evidence="1">
    <location>
        <begin position="6"/>
        <end position="29"/>
    </location>
</feature>
<dbReference type="STRING" id="1437875.CFRA_01135"/>